<evidence type="ECO:0000256" key="12">
    <source>
        <dbReference type="SAM" id="MobiDB-lite"/>
    </source>
</evidence>
<evidence type="ECO:0000256" key="5">
    <source>
        <dbReference type="ARBA" id="ARBA00039112"/>
    </source>
</evidence>
<evidence type="ECO:0000256" key="4">
    <source>
        <dbReference type="ARBA" id="ARBA00022691"/>
    </source>
</evidence>
<protein>
    <recommendedName>
        <fullName evidence="6">Alpha N-terminal protein methyltransferase 1</fullName>
        <ecNumber evidence="5">2.1.1.244</ecNumber>
    </recommendedName>
    <alternativeName>
        <fullName evidence="7">X-Pro-Lys N-terminal protein methyltransferase 1</fullName>
    </alternativeName>
</protein>
<dbReference type="OMA" id="PVRMYCL"/>
<evidence type="ECO:0000256" key="2">
    <source>
        <dbReference type="ARBA" id="ARBA00022603"/>
    </source>
</evidence>
<dbReference type="PIRSF" id="PIRSF016958">
    <property type="entry name" value="DUF858_MeTrfase_lik"/>
    <property type="match status" value="1"/>
</dbReference>
<dbReference type="EC" id="2.1.1.244" evidence="5"/>
<evidence type="ECO:0000256" key="8">
    <source>
        <dbReference type="ARBA" id="ARBA00047306"/>
    </source>
</evidence>
<dbReference type="AlphaFoldDB" id="A0A139A861"/>
<name>A0A139A861_GONPJ</name>
<reference evidence="13 14" key="1">
    <citation type="journal article" date="2015" name="Genome Biol. Evol.">
        <title>Phylogenomic analyses indicate that early fungi evolved digesting cell walls of algal ancestors of land plants.</title>
        <authorList>
            <person name="Chang Y."/>
            <person name="Wang S."/>
            <person name="Sekimoto S."/>
            <person name="Aerts A.L."/>
            <person name="Choi C."/>
            <person name="Clum A."/>
            <person name="LaButti K.M."/>
            <person name="Lindquist E.A."/>
            <person name="Yee Ngan C."/>
            <person name="Ohm R.A."/>
            <person name="Salamov A.A."/>
            <person name="Grigoriev I.V."/>
            <person name="Spatafora J.W."/>
            <person name="Berbee M.L."/>
        </authorList>
    </citation>
    <scope>NUCLEOTIDE SEQUENCE [LARGE SCALE GENOMIC DNA]</scope>
    <source>
        <strain evidence="13 14">JEL478</strain>
    </source>
</reference>
<gene>
    <name evidence="13" type="ORF">M427DRAFT_71685</name>
</gene>
<evidence type="ECO:0000256" key="9">
    <source>
        <dbReference type="ARBA" id="ARBA00047885"/>
    </source>
</evidence>
<feature type="binding site" evidence="11">
    <location>
        <begin position="185"/>
        <end position="186"/>
    </location>
    <ligand>
        <name>S-adenosyl-L-methionine</name>
        <dbReference type="ChEBI" id="CHEBI:59789"/>
    </ligand>
</feature>
<dbReference type="InterPro" id="IPR008576">
    <property type="entry name" value="MeTrfase_NTM1"/>
</dbReference>
<feature type="binding site" evidence="11">
    <location>
        <position position="123"/>
    </location>
    <ligand>
        <name>S-adenosyl-L-methionine</name>
        <dbReference type="ChEBI" id="CHEBI:59789"/>
    </ligand>
</feature>
<dbReference type="CDD" id="cd02440">
    <property type="entry name" value="AdoMet_MTases"/>
    <property type="match status" value="1"/>
</dbReference>
<dbReference type="SUPFAM" id="SSF53335">
    <property type="entry name" value="S-adenosyl-L-methionine-dependent methyltransferases"/>
    <property type="match status" value="1"/>
</dbReference>
<comment type="catalytic activity">
    <reaction evidence="10">
        <text>N-terminal L-alanyl-L-prolyl-L-lysyl-[protein] + 3 S-adenosyl-L-methionine = N-terminal N,N,N-trimethyl-L-alanyl-L-prolyl-L-lysyl-[protein] + 3 S-adenosyl-L-homocysteine + 3 H(+)</text>
        <dbReference type="Rhea" id="RHEA:54712"/>
        <dbReference type="Rhea" id="RHEA-COMP:13785"/>
        <dbReference type="Rhea" id="RHEA-COMP:13971"/>
        <dbReference type="ChEBI" id="CHEBI:15378"/>
        <dbReference type="ChEBI" id="CHEBI:57856"/>
        <dbReference type="ChEBI" id="CHEBI:59789"/>
        <dbReference type="ChEBI" id="CHEBI:138057"/>
        <dbReference type="ChEBI" id="CHEBI:138315"/>
        <dbReference type="EC" id="2.1.1.244"/>
    </reaction>
</comment>
<proteinExistence type="inferred from homology"/>
<dbReference type="GO" id="GO:0005737">
    <property type="term" value="C:cytoplasm"/>
    <property type="evidence" value="ECO:0007669"/>
    <property type="project" value="TreeGrafter"/>
</dbReference>
<feature type="compositionally biased region" description="Low complexity" evidence="12">
    <location>
        <begin position="28"/>
        <end position="49"/>
    </location>
</feature>
<dbReference type="Pfam" id="PF05891">
    <property type="entry name" value="Methyltransf_PK"/>
    <property type="match status" value="1"/>
</dbReference>
<dbReference type="STRING" id="1344416.A0A139A861"/>
<evidence type="ECO:0000256" key="10">
    <source>
        <dbReference type="ARBA" id="ARBA00048167"/>
    </source>
</evidence>
<comment type="catalytic activity">
    <reaction evidence="9">
        <text>N-terminal L-prolyl-L-prolyl-L-lysyl-[protein] + 2 S-adenosyl-L-methionine = N-terminal N,N-dimethyl-L-prolyl-L-prolyl-L-lysyl-[protein] + 2 S-adenosyl-L-homocysteine + 2 H(+)</text>
        <dbReference type="Rhea" id="RHEA:54736"/>
        <dbReference type="Rhea" id="RHEA-COMP:13787"/>
        <dbReference type="Rhea" id="RHEA-COMP:13974"/>
        <dbReference type="ChEBI" id="CHEBI:15378"/>
        <dbReference type="ChEBI" id="CHEBI:57856"/>
        <dbReference type="ChEBI" id="CHEBI:59789"/>
        <dbReference type="ChEBI" id="CHEBI:138059"/>
        <dbReference type="ChEBI" id="CHEBI:138318"/>
        <dbReference type="EC" id="2.1.1.244"/>
    </reaction>
</comment>
<evidence type="ECO:0000256" key="3">
    <source>
        <dbReference type="ARBA" id="ARBA00022679"/>
    </source>
</evidence>
<dbReference type="GO" id="GO:0032259">
    <property type="term" value="P:methylation"/>
    <property type="evidence" value="ECO:0007669"/>
    <property type="project" value="UniProtKB-KW"/>
</dbReference>
<dbReference type="Proteomes" id="UP000070544">
    <property type="component" value="Unassembled WGS sequence"/>
</dbReference>
<feature type="compositionally biased region" description="Polar residues" evidence="12">
    <location>
        <begin position="17"/>
        <end position="27"/>
    </location>
</feature>
<keyword evidence="14" id="KW-1185">Reference proteome</keyword>
<evidence type="ECO:0000256" key="7">
    <source>
        <dbReference type="ARBA" id="ARBA00043129"/>
    </source>
</evidence>
<sequence length="305" mass="33195">MSSGQSKSRPGSRKTRSTQSTLKQPATQSQVAHVPQPSSSSQAHVSPSPESRGDAWYKDAERYWANIPATVDGVLGGFASLSDPDARGNAEFVVDLFADGPDGGTLGGKRKRGMGRDRVCDCGAGIGRVTSTFLLPRFRHIDLVEVSQHFLDAARESLREQLQGPQDTAGDGVAQEWLVFVRSGLQEWMPERGRYDAVWCQWVLGHLTDADLVSFFRRCLASLRPGGLLFVKENLTPVPDRVDVDEEDSSVTRSEVHFKRLFAEAGLRVVKEAVQTGFPEGIYAVKTFALEGKDGGESGSEGVGR</sequence>
<dbReference type="InterPro" id="IPR029063">
    <property type="entry name" value="SAM-dependent_MTases_sf"/>
</dbReference>
<keyword evidence="4 11" id="KW-0949">S-adenosyl-L-methionine</keyword>
<evidence type="ECO:0000256" key="11">
    <source>
        <dbReference type="PIRSR" id="PIRSR016958-1"/>
    </source>
</evidence>
<feature type="region of interest" description="Disordered" evidence="12">
    <location>
        <begin position="1"/>
        <end position="53"/>
    </location>
</feature>
<dbReference type="OrthoDB" id="1298661at2759"/>
<comment type="catalytic activity">
    <reaction evidence="8">
        <text>N-terminal L-seryl-L-prolyl-L-lysyl-[protein] + 3 S-adenosyl-L-methionine = N-terminal N,N,N-trimethyl-L-seryl-L-prolyl-L-lysyl-[protein] + 3 S-adenosyl-L-homocysteine + 3 H(+)</text>
        <dbReference type="Rhea" id="RHEA:54724"/>
        <dbReference type="Rhea" id="RHEA-COMP:13789"/>
        <dbReference type="Rhea" id="RHEA-COMP:13973"/>
        <dbReference type="ChEBI" id="CHEBI:15378"/>
        <dbReference type="ChEBI" id="CHEBI:57856"/>
        <dbReference type="ChEBI" id="CHEBI:59789"/>
        <dbReference type="ChEBI" id="CHEBI:138061"/>
        <dbReference type="ChEBI" id="CHEBI:138317"/>
        <dbReference type="EC" id="2.1.1.244"/>
    </reaction>
</comment>
<accession>A0A139A861</accession>
<evidence type="ECO:0000256" key="6">
    <source>
        <dbReference type="ARBA" id="ARBA00039449"/>
    </source>
</evidence>
<dbReference type="Gene3D" id="3.40.50.150">
    <property type="entry name" value="Vaccinia Virus protein VP39"/>
    <property type="match status" value="1"/>
</dbReference>
<dbReference type="PANTHER" id="PTHR12753:SF0">
    <property type="entry name" value="ALPHA N-TERMINAL PROTEIN METHYLTRANSFERASE 1"/>
    <property type="match status" value="1"/>
</dbReference>
<organism evidence="13 14">
    <name type="scientific">Gonapodya prolifera (strain JEL478)</name>
    <name type="common">Monoblepharis prolifera</name>
    <dbReference type="NCBI Taxonomy" id="1344416"/>
    <lineage>
        <taxon>Eukaryota</taxon>
        <taxon>Fungi</taxon>
        <taxon>Fungi incertae sedis</taxon>
        <taxon>Chytridiomycota</taxon>
        <taxon>Chytridiomycota incertae sedis</taxon>
        <taxon>Monoblepharidomycetes</taxon>
        <taxon>Monoblepharidales</taxon>
        <taxon>Gonapodyaceae</taxon>
        <taxon>Gonapodya</taxon>
    </lineage>
</organism>
<dbReference type="PANTHER" id="PTHR12753">
    <property type="entry name" value="AD-003 - RELATED"/>
    <property type="match status" value="1"/>
</dbReference>
<feature type="binding site" evidence="11">
    <location>
        <position position="128"/>
    </location>
    <ligand>
        <name>S-adenosyl-L-methionine</name>
        <dbReference type="ChEBI" id="CHEBI:59789"/>
    </ligand>
</feature>
<keyword evidence="2" id="KW-0489">Methyltransferase</keyword>
<feature type="binding site" evidence="11">
    <location>
        <position position="201"/>
    </location>
    <ligand>
        <name>S-adenosyl-L-methionine</name>
        <dbReference type="ChEBI" id="CHEBI:59789"/>
    </ligand>
</feature>
<evidence type="ECO:0000313" key="13">
    <source>
        <dbReference type="EMBL" id="KXS12917.1"/>
    </source>
</evidence>
<evidence type="ECO:0000313" key="14">
    <source>
        <dbReference type="Proteomes" id="UP000070544"/>
    </source>
</evidence>
<dbReference type="GO" id="GO:0071885">
    <property type="term" value="F:N-terminal protein N-methyltransferase activity"/>
    <property type="evidence" value="ECO:0007669"/>
    <property type="project" value="UniProtKB-EC"/>
</dbReference>
<dbReference type="EMBL" id="KQ965783">
    <property type="protein sequence ID" value="KXS12917.1"/>
    <property type="molecule type" value="Genomic_DNA"/>
</dbReference>
<comment type="similarity">
    <text evidence="1">Belongs to the methyltransferase superfamily. NTM1 family.</text>
</comment>
<evidence type="ECO:0000256" key="1">
    <source>
        <dbReference type="ARBA" id="ARBA00009059"/>
    </source>
</evidence>
<keyword evidence="3" id="KW-0808">Transferase</keyword>